<sequence>MHSRLVSALCFLEARQLEPHVTEPVLLPGRAEQLLRRDGPVARRATPVRHHRGAHGRSLGPEEARHRHPGPHAVGHHAVRDAPEPVVGHQLQEVADVHHQRPRHRRHVGPRGGHVPFAVLDVREHLEAADPVLEQHGEEAGVVVPDGAQRQVRLRARRVVVAGDAERLQAAGLLLQVPAPHAQGLRQQLEERAPQHPYLRRVLGRDAPARRREDLLLLARRQPVHVVHVDGVAPLAHQGPEEVGVAVVAHAPRGVPRVVGRLGLRGLLVEPPHRRQHPRHGRLRHAVVHQLEEARRPRRLPHRGDHLRAGTREVDDRDGGDLGALGERVGRVAEDVRDGLDAGVHEALHAGLGLVEGLEGGEAVGGHGGWMDELTRIRPAS</sequence>
<keyword evidence="3" id="KW-1185">Reference proteome</keyword>
<dbReference type="EnsemblPlants" id="TuG1812G0700004756.01.T01">
    <property type="protein sequence ID" value="TuG1812G0700004756.01.T01.cds386623"/>
    <property type="gene ID" value="TuG1812G0700004756.01"/>
</dbReference>
<gene>
    <name evidence="2" type="primary">LOC125520184</name>
</gene>
<feature type="region of interest" description="Disordered" evidence="1">
    <location>
        <begin position="43"/>
        <end position="73"/>
    </location>
</feature>
<name>A0A8R7V757_TRIUA</name>
<evidence type="ECO:0000256" key="1">
    <source>
        <dbReference type="SAM" id="MobiDB-lite"/>
    </source>
</evidence>
<organism evidence="2 3">
    <name type="scientific">Triticum urartu</name>
    <name type="common">Red wild einkorn</name>
    <name type="synonym">Crithodium urartu</name>
    <dbReference type="NCBI Taxonomy" id="4572"/>
    <lineage>
        <taxon>Eukaryota</taxon>
        <taxon>Viridiplantae</taxon>
        <taxon>Streptophyta</taxon>
        <taxon>Embryophyta</taxon>
        <taxon>Tracheophyta</taxon>
        <taxon>Spermatophyta</taxon>
        <taxon>Magnoliopsida</taxon>
        <taxon>Liliopsida</taxon>
        <taxon>Poales</taxon>
        <taxon>Poaceae</taxon>
        <taxon>BOP clade</taxon>
        <taxon>Pooideae</taxon>
        <taxon>Triticodae</taxon>
        <taxon>Triticeae</taxon>
        <taxon>Triticinae</taxon>
        <taxon>Triticum</taxon>
    </lineage>
</organism>
<dbReference type="AlphaFoldDB" id="A0A8R7V757"/>
<reference evidence="2" key="3">
    <citation type="submission" date="2022-06" db="UniProtKB">
        <authorList>
            <consortium name="EnsemblPlants"/>
        </authorList>
    </citation>
    <scope>IDENTIFICATION</scope>
</reference>
<accession>A0A8R7V757</accession>
<protein>
    <submittedName>
        <fullName evidence="2">Uncharacterized protein</fullName>
    </submittedName>
</protein>
<feature type="compositionally biased region" description="Basic residues" evidence="1">
    <location>
        <begin position="46"/>
        <end position="55"/>
    </location>
</feature>
<reference evidence="3" key="1">
    <citation type="journal article" date="2013" name="Nature">
        <title>Draft genome of the wheat A-genome progenitor Triticum urartu.</title>
        <authorList>
            <person name="Ling H.Q."/>
            <person name="Zhao S."/>
            <person name="Liu D."/>
            <person name="Wang J."/>
            <person name="Sun H."/>
            <person name="Zhang C."/>
            <person name="Fan H."/>
            <person name="Li D."/>
            <person name="Dong L."/>
            <person name="Tao Y."/>
            <person name="Gao C."/>
            <person name="Wu H."/>
            <person name="Li Y."/>
            <person name="Cui Y."/>
            <person name="Guo X."/>
            <person name="Zheng S."/>
            <person name="Wang B."/>
            <person name="Yu K."/>
            <person name="Liang Q."/>
            <person name="Yang W."/>
            <person name="Lou X."/>
            <person name="Chen J."/>
            <person name="Feng M."/>
            <person name="Jian J."/>
            <person name="Zhang X."/>
            <person name="Luo G."/>
            <person name="Jiang Y."/>
            <person name="Liu J."/>
            <person name="Wang Z."/>
            <person name="Sha Y."/>
            <person name="Zhang B."/>
            <person name="Wu H."/>
            <person name="Tang D."/>
            <person name="Shen Q."/>
            <person name="Xue P."/>
            <person name="Zou S."/>
            <person name="Wang X."/>
            <person name="Liu X."/>
            <person name="Wang F."/>
            <person name="Yang Y."/>
            <person name="An X."/>
            <person name="Dong Z."/>
            <person name="Zhang K."/>
            <person name="Zhang X."/>
            <person name="Luo M.C."/>
            <person name="Dvorak J."/>
            <person name="Tong Y."/>
            <person name="Wang J."/>
            <person name="Yang H."/>
            <person name="Li Z."/>
            <person name="Wang D."/>
            <person name="Zhang A."/>
            <person name="Wang J."/>
        </authorList>
    </citation>
    <scope>NUCLEOTIDE SEQUENCE</scope>
    <source>
        <strain evidence="3">cv. G1812</strain>
    </source>
</reference>
<reference evidence="2" key="2">
    <citation type="submission" date="2018-03" db="EMBL/GenBank/DDBJ databases">
        <title>The Triticum urartu genome reveals the dynamic nature of wheat genome evolution.</title>
        <authorList>
            <person name="Ling H."/>
            <person name="Ma B."/>
            <person name="Shi X."/>
            <person name="Liu H."/>
            <person name="Dong L."/>
            <person name="Sun H."/>
            <person name="Cao Y."/>
            <person name="Gao Q."/>
            <person name="Zheng S."/>
            <person name="Li Y."/>
            <person name="Yu Y."/>
            <person name="Du H."/>
            <person name="Qi M."/>
            <person name="Li Y."/>
            <person name="Yu H."/>
            <person name="Cui Y."/>
            <person name="Wang N."/>
            <person name="Chen C."/>
            <person name="Wu H."/>
            <person name="Zhao Y."/>
            <person name="Zhang J."/>
            <person name="Li Y."/>
            <person name="Zhou W."/>
            <person name="Zhang B."/>
            <person name="Hu W."/>
            <person name="Eijk M."/>
            <person name="Tang J."/>
            <person name="Witsenboer H."/>
            <person name="Zhao S."/>
            <person name="Li Z."/>
            <person name="Zhang A."/>
            <person name="Wang D."/>
            <person name="Liang C."/>
        </authorList>
    </citation>
    <scope>NUCLEOTIDE SEQUENCE [LARGE SCALE GENOMIC DNA]</scope>
    <source>
        <strain evidence="2">cv. G1812</strain>
    </source>
</reference>
<evidence type="ECO:0000313" key="3">
    <source>
        <dbReference type="Proteomes" id="UP000015106"/>
    </source>
</evidence>
<dbReference type="Gramene" id="TuG1812G0700004756.01.T01">
    <property type="protein sequence ID" value="TuG1812G0700004756.01.T01.cds386623"/>
    <property type="gene ID" value="TuG1812G0700004756.01"/>
</dbReference>
<proteinExistence type="predicted"/>
<evidence type="ECO:0000313" key="2">
    <source>
        <dbReference type="EnsemblPlants" id="TuG1812G0700004756.01.T01.cds386623"/>
    </source>
</evidence>
<dbReference type="Proteomes" id="UP000015106">
    <property type="component" value="Chromosome 7"/>
</dbReference>